<dbReference type="CDD" id="cd01335">
    <property type="entry name" value="Radical_SAM"/>
    <property type="match status" value="1"/>
</dbReference>
<dbReference type="Proteomes" id="UP000250796">
    <property type="component" value="Chromosome MESINF"/>
</dbReference>
<dbReference type="RefSeq" id="WP_169699645.1">
    <property type="nucleotide sequence ID" value="NZ_LS974202.1"/>
</dbReference>
<evidence type="ECO:0000256" key="1">
    <source>
        <dbReference type="ARBA" id="ARBA00022723"/>
    </source>
</evidence>
<dbReference type="InterPro" id="IPR040086">
    <property type="entry name" value="MJ0683-like"/>
</dbReference>
<dbReference type="PANTHER" id="PTHR43432:SF3">
    <property type="entry name" value="SLR0285 PROTEIN"/>
    <property type="match status" value="1"/>
</dbReference>
<accession>A0A7Z7LGJ7</accession>
<dbReference type="SFLD" id="SFLDG01084">
    <property type="entry name" value="Uncharacterised_Radical_SAM_Su"/>
    <property type="match status" value="1"/>
</dbReference>
<keyword evidence="6" id="KW-1185">Reference proteome</keyword>
<keyword evidence="2" id="KW-0408">Iron</keyword>
<dbReference type="GO" id="GO:0016829">
    <property type="term" value="F:lyase activity"/>
    <property type="evidence" value="ECO:0007669"/>
    <property type="project" value="UniProtKB-KW"/>
</dbReference>
<dbReference type="AlphaFoldDB" id="A0A7Z7LGJ7"/>
<sequence>MIKEIRATSALTRSRIPVASYTINPFVGCTVGCKYCFARFIGAFKYTGGLWGRDVGVKRNIVELLRREVNSLGKATVFLSSTCDPYQHIEEKYKLTRELLVTLISHRIPIFAMSKSALIRRDVDLFKLAGEEARVLISITTDREDVRKLLEPGSSTFEERLETIDFLRKNCVDAGAFVGPVLPMNAERVSEELARRVGTVHLDALNYISQVRQLYLKMGWERWLYREKFQEVQAVFERRLTVE</sequence>
<dbReference type="KEGG" id="minf:MESINF_2058"/>
<dbReference type="GO" id="GO:0046872">
    <property type="term" value="F:metal ion binding"/>
    <property type="evidence" value="ECO:0007669"/>
    <property type="project" value="UniProtKB-KW"/>
</dbReference>
<dbReference type="Gene3D" id="3.80.30.30">
    <property type="match status" value="1"/>
</dbReference>
<proteinExistence type="predicted"/>
<organism evidence="5 6">
    <name type="scientific">Mesotoga infera</name>
    <dbReference type="NCBI Taxonomy" id="1236046"/>
    <lineage>
        <taxon>Bacteria</taxon>
        <taxon>Thermotogati</taxon>
        <taxon>Thermotogota</taxon>
        <taxon>Thermotogae</taxon>
        <taxon>Kosmotogales</taxon>
        <taxon>Kosmotogaceae</taxon>
        <taxon>Mesotoga</taxon>
    </lineage>
</organism>
<keyword evidence="5" id="KW-0456">Lyase</keyword>
<evidence type="ECO:0000259" key="4">
    <source>
        <dbReference type="SMART" id="SM00729"/>
    </source>
</evidence>
<name>A0A7Z7LGJ7_9BACT</name>
<dbReference type="EMBL" id="LS974202">
    <property type="protein sequence ID" value="SSC13498.1"/>
    <property type="molecule type" value="Genomic_DNA"/>
</dbReference>
<keyword evidence="3" id="KW-0411">Iron-sulfur</keyword>
<dbReference type="GO" id="GO:0051536">
    <property type="term" value="F:iron-sulfur cluster binding"/>
    <property type="evidence" value="ECO:0007669"/>
    <property type="project" value="UniProtKB-KW"/>
</dbReference>
<reference evidence="5 6" key="1">
    <citation type="submission" date="2017-01" db="EMBL/GenBank/DDBJ databases">
        <authorList>
            <person name="Erauso G."/>
        </authorList>
    </citation>
    <scope>NUCLEOTIDE SEQUENCE [LARGE SCALE GENOMIC DNA]</scope>
    <source>
        <strain evidence="5">MESINF1</strain>
    </source>
</reference>
<dbReference type="InterPro" id="IPR007197">
    <property type="entry name" value="rSAM"/>
</dbReference>
<gene>
    <name evidence="5" type="ORF">MESINF_2058</name>
</gene>
<feature type="domain" description="Elp3/MiaA/NifB-like radical SAM core" evidence="4">
    <location>
        <begin position="17"/>
        <end position="231"/>
    </location>
</feature>
<evidence type="ECO:0000256" key="3">
    <source>
        <dbReference type="ARBA" id="ARBA00023014"/>
    </source>
</evidence>
<protein>
    <submittedName>
        <fullName evidence="5">DNA repair photolyase</fullName>
    </submittedName>
</protein>
<evidence type="ECO:0000313" key="5">
    <source>
        <dbReference type="EMBL" id="SSC13498.1"/>
    </source>
</evidence>
<dbReference type="SMART" id="SM00729">
    <property type="entry name" value="Elp3"/>
    <property type="match status" value="1"/>
</dbReference>
<dbReference type="PANTHER" id="PTHR43432">
    <property type="entry name" value="SLR0285 PROTEIN"/>
    <property type="match status" value="1"/>
</dbReference>
<keyword evidence="1" id="KW-0479">Metal-binding</keyword>
<dbReference type="Pfam" id="PF04055">
    <property type="entry name" value="Radical_SAM"/>
    <property type="match status" value="1"/>
</dbReference>
<evidence type="ECO:0000256" key="2">
    <source>
        <dbReference type="ARBA" id="ARBA00023004"/>
    </source>
</evidence>
<dbReference type="SFLD" id="SFLDS00029">
    <property type="entry name" value="Radical_SAM"/>
    <property type="match status" value="1"/>
</dbReference>
<dbReference type="InterPro" id="IPR006638">
    <property type="entry name" value="Elp3/MiaA/NifB-like_rSAM"/>
</dbReference>
<dbReference type="InterPro" id="IPR058240">
    <property type="entry name" value="rSAM_sf"/>
</dbReference>
<evidence type="ECO:0000313" key="6">
    <source>
        <dbReference type="Proteomes" id="UP000250796"/>
    </source>
</evidence>
<dbReference type="SUPFAM" id="SSF102114">
    <property type="entry name" value="Radical SAM enzymes"/>
    <property type="match status" value="1"/>
</dbReference>